<reference evidence="10" key="1">
    <citation type="submission" date="2018-05" db="EMBL/GenBank/DDBJ databases">
        <authorList>
            <person name="Lanie J.A."/>
            <person name="Ng W.-L."/>
            <person name="Kazmierczak K.M."/>
            <person name="Andrzejewski T.M."/>
            <person name="Davidsen T.M."/>
            <person name="Wayne K.J."/>
            <person name="Tettelin H."/>
            <person name="Glass J.I."/>
            <person name="Rusch D."/>
            <person name="Podicherti R."/>
            <person name="Tsui H.-C.T."/>
            <person name="Winkler M.E."/>
        </authorList>
    </citation>
    <scope>NUCLEOTIDE SEQUENCE</scope>
</reference>
<dbReference type="GO" id="GO:0006526">
    <property type="term" value="P:L-arginine biosynthetic process"/>
    <property type="evidence" value="ECO:0007669"/>
    <property type="project" value="TreeGrafter"/>
</dbReference>
<evidence type="ECO:0000256" key="2">
    <source>
        <dbReference type="ARBA" id="ARBA00022605"/>
    </source>
</evidence>
<dbReference type="NCBIfam" id="NF010661">
    <property type="entry name" value="PRK14058.1-3"/>
    <property type="match status" value="1"/>
</dbReference>
<keyword evidence="4" id="KW-0547">Nucleotide-binding</keyword>
<dbReference type="GO" id="GO:0005737">
    <property type="term" value="C:cytoplasm"/>
    <property type="evidence" value="ECO:0007669"/>
    <property type="project" value="InterPro"/>
</dbReference>
<dbReference type="PANTHER" id="PTHR23342:SF20">
    <property type="entry name" value="[LYSW]-AMINOADIPATE KINASE"/>
    <property type="match status" value="1"/>
</dbReference>
<proteinExistence type="inferred from homology"/>
<evidence type="ECO:0000256" key="6">
    <source>
        <dbReference type="ARBA" id="ARBA00022840"/>
    </source>
</evidence>
<dbReference type="AlphaFoldDB" id="A0A381QFY4"/>
<dbReference type="EMBL" id="UINC01001346">
    <property type="protein sequence ID" value="SUZ78242.1"/>
    <property type="molecule type" value="Genomic_DNA"/>
</dbReference>
<dbReference type="GO" id="GO:0005524">
    <property type="term" value="F:ATP binding"/>
    <property type="evidence" value="ECO:0007669"/>
    <property type="project" value="UniProtKB-KW"/>
</dbReference>
<keyword evidence="2" id="KW-0028">Amino-acid biosynthesis</keyword>
<feature type="domain" description="Aspartate/glutamate/uridylate kinase" evidence="9">
    <location>
        <begin position="2"/>
        <end position="246"/>
    </location>
</feature>
<evidence type="ECO:0000256" key="8">
    <source>
        <dbReference type="ARBA" id="ARBA00029440"/>
    </source>
</evidence>
<dbReference type="InterPro" id="IPR004662">
    <property type="entry name" value="AcgluKinase_fam"/>
</dbReference>
<dbReference type="InterPro" id="IPR001057">
    <property type="entry name" value="Glu/AcGlu_kinase"/>
</dbReference>
<dbReference type="NCBIfam" id="TIGR00761">
    <property type="entry name" value="argB"/>
    <property type="match status" value="1"/>
</dbReference>
<dbReference type="InterPro" id="IPR037529">
    <property type="entry name" value="LysZ"/>
</dbReference>
<keyword evidence="6" id="KW-0067">ATP-binding</keyword>
<evidence type="ECO:0000256" key="3">
    <source>
        <dbReference type="ARBA" id="ARBA00022679"/>
    </source>
</evidence>
<name>A0A381QFY4_9ZZZZ</name>
<dbReference type="GO" id="GO:0003991">
    <property type="term" value="F:acetylglutamate kinase activity"/>
    <property type="evidence" value="ECO:0007669"/>
    <property type="project" value="TreeGrafter"/>
</dbReference>
<dbReference type="PANTHER" id="PTHR23342">
    <property type="entry name" value="N-ACETYLGLUTAMATE SYNTHASE"/>
    <property type="match status" value="1"/>
</dbReference>
<evidence type="ECO:0000256" key="1">
    <source>
        <dbReference type="ARBA" id="ARBA00022490"/>
    </source>
</evidence>
<dbReference type="NCBIfam" id="NF010659">
    <property type="entry name" value="PRK14058.1-1"/>
    <property type="match status" value="1"/>
</dbReference>
<keyword evidence="7" id="KW-0457">Lysine biosynthesis</keyword>
<dbReference type="HAMAP" id="MF_02082">
    <property type="entry name" value="LysZ"/>
    <property type="match status" value="1"/>
</dbReference>
<protein>
    <recommendedName>
        <fullName evidence="9">Aspartate/glutamate/uridylate kinase domain-containing protein</fullName>
    </recommendedName>
</protein>
<gene>
    <name evidence="10" type="ORF">METZ01_LOCUS31096</name>
</gene>
<evidence type="ECO:0000259" key="9">
    <source>
        <dbReference type="Pfam" id="PF00696"/>
    </source>
</evidence>
<evidence type="ECO:0000256" key="4">
    <source>
        <dbReference type="ARBA" id="ARBA00022741"/>
    </source>
</evidence>
<evidence type="ECO:0000256" key="5">
    <source>
        <dbReference type="ARBA" id="ARBA00022777"/>
    </source>
</evidence>
<dbReference type="SUPFAM" id="SSF53633">
    <property type="entry name" value="Carbamate kinase-like"/>
    <property type="match status" value="1"/>
</dbReference>
<sequence length="274" mass="29161">MLVIKVGGGRGISYEEVCSDLAELHAKKHPWLLVHGGSNETNTLATALGHPPRFVTSASGYESRYTDRATLEIFEMAYCGKVNKGIVERLQSLGVPAIGLAGLDGRLLAGPRKATLTIVEQGKKKVLRDDHTGKITSVNTELINVLYDAGYVLAVCPPAISDDHVAVNVDGDRAAARIAEALGASDLIILSNVPGLLTDLEDESSVISHIDPSKLDHYFKYAKGRMKKKLMAVKEALVGGVGRVVLGDARLAHPVQEALAGRGTVIGTETNHRG</sequence>
<organism evidence="10">
    <name type="scientific">marine metagenome</name>
    <dbReference type="NCBI Taxonomy" id="408172"/>
    <lineage>
        <taxon>unclassified sequences</taxon>
        <taxon>metagenomes</taxon>
        <taxon>ecological metagenomes</taxon>
    </lineage>
</organism>
<dbReference type="Pfam" id="PF00696">
    <property type="entry name" value="AA_kinase"/>
    <property type="match status" value="1"/>
</dbReference>
<keyword evidence="3" id="KW-0808">Transferase</keyword>
<dbReference type="Gene3D" id="3.40.1160.10">
    <property type="entry name" value="Acetylglutamate kinase-like"/>
    <property type="match status" value="1"/>
</dbReference>
<dbReference type="InterPro" id="IPR001048">
    <property type="entry name" value="Asp/Glu/Uridylate_kinase"/>
</dbReference>
<evidence type="ECO:0000313" key="10">
    <source>
        <dbReference type="EMBL" id="SUZ78242.1"/>
    </source>
</evidence>
<keyword evidence="1" id="KW-0963">Cytoplasm</keyword>
<dbReference type="GO" id="GO:0009085">
    <property type="term" value="P:lysine biosynthetic process"/>
    <property type="evidence" value="ECO:0007669"/>
    <property type="project" value="UniProtKB-KW"/>
</dbReference>
<comment type="pathway">
    <text evidence="8">Amino-acid biosynthesis.</text>
</comment>
<accession>A0A381QFY4</accession>
<keyword evidence="5" id="KW-0418">Kinase</keyword>
<dbReference type="PRINTS" id="PR00474">
    <property type="entry name" value="GLU5KINASE"/>
</dbReference>
<evidence type="ECO:0000256" key="7">
    <source>
        <dbReference type="ARBA" id="ARBA00023154"/>
    </source>
</evidence>
<dbReference type="PIRSF" id="PIRSF000728">
    <property type="entry name" value="NAGK"/>
    <property type="match status" value="1"/>
</dbReference>
<dbReference type="InterPro" id="IPR036393">
    <property type="entry name" value="AceGlu_kinase-like_sf"/>
</dbReference>